<dbReference type="FunFam" id="3.40.50.300:FF:000163">
    <property type="entry name" value="Multidrug resistance-associated protein member 4"/>
    <property type="match status" value="1"/>
</dbReference>
<feature type="transmembrane region" description="Helical" evidence="10">
    <location>
        <begin position="215"/>
        <end position="236"/>
    </location>
</feature>
<dbReference type="Pfam" id="PF00005">
    <property type="entry name" value="ABC_tran"/>
    <property type="match status" value="2"/>
</dbReference>
<dbReference type="PROSITE" id="PS50929">
    <property type="entry name" value="ABC_TM1F"/>
    <property type="match status" value="2"/>
</dbReference>
<dbReference type="Pfam" id="PF00664">
    <property type="entry name" value="ABC_membrane"/>
    <property type="match status" value="2"/>
</dbReference>
<keyword evidence="5" id="KW-0677">Repeat</keyword>
<dbReference type="GO" id="GO:0005524">
    <property type="term" value="F:ATP binding"/>
    <property type="evidence" value="ECO:0007669"/>
    <property type="project" value="UniProtKB-KW"/>
</dbReference>
<evidence type="ECO:0000256" key="7">
    <source>
        <dbReference type="ARBA" id="ARBA00022840"/>
    </source>
</evidence>
<dbReference type="InterPro" id="IPR027417">
    <property type="entry name" value="P-loop_NTPase"/>
</dbReference>
<dbReference type="InterPro" id="IPR050173">
    <property type="entry name" value="ABC_transporter_C-like"/>
</dbReference>
<feature type="domain" description="ABC transporter" evidence="11">
    <location>
        <begin position="472"/>
        <end position="695"/>
    </location>
</feature>
<evidence type="ECO:0000313" key="13">
    <source>
        <dbReference type="EMBL" id="CAH3144489.1"/>
    </source>
</evidence>
<evidence type="ECO:0000256" key="5">
    <source>
        <dbReference type="ARBA" id="ARBA00022737"/>
    </source>
</evidence>
<dbReference type="CDD" id="cd18580">
    <property type="entry name" value="ABC_6TM_ABCC_D2"/>
    <property type="match status" value="1"/>
</dbReference>
<dbReference type="PROSITE" id="PS50893">
    <property type="entry name" value="ABC_TRANSPORTER_2"/>
    <property type="match status" value="2"/>
</dbReference>
<dbReference type="CDD" id="cd03250">
    <property type="entry name" value="ABCC_MRP_domain1"/>
    <property type="match status" value="1"/>
</dbReference>
<dbReference type="FunFam" id="1.20.1560.10:FF:000013">
    <property type="entry name" value="ABC transporter C family member 2"/>
    <property type="match status" value="1"/>
</dbReference>
<evidence type="ECO:0000259" key="11">
    <source>
        <dbReference type="PROSITE" id="PS50893"/>
    </source>
</evidence>
<dbReference type="InterPro" id="IPR003439">
    <property type="entry name" value="ABC_transporter-like_ATP-bd"/>
</dbReference>
<feature type="transmembrane region" description="Helical" evidence="10">
    <location>
        <begin position="991"/>
        <end position="1009"/>
    </location>
</feature>
<protein>
    <recommendedName>
        <fullName evidence="15">Multidrug resistance-associated protein 4</fullName>
    </recommendedName>
</protein>
<feature type="transmembrane region" description="Helical" evidence="10">
    <location>
        <begin position="242"/>
        <end position="258"/>
    </location>
</feature>
<feature type="transmembrane region" description="Helical" evidence="10">
    <location>
        <begin position="805"/>
        <end position="830"/>
    </location>
</feature>
<dbReference type="Gene3D" id="3.40.50.300">
    <property type="entry name" value="P-loop containing nucleotide triphosphate hydrolases"/>
    <property type="match status" value="2"/>
</dbReference>
<dbReference type="GO" id="GO:0140359">
    <property type="term" value="F:ABC-type transporter activity"/>
    <property type="evidence" value="ECO:0007669"/>
    <property type="project" value="InterPro"/>
</dbReference>
<evidence type="ECO:0000256" key="6">
    <source>
        <dbReference type="ARBA" id="ARBA00022741"/>
    </source>
</evidence>
<keyword evidence="3" id="KW-0813">Transport</keyword>
<dbReference type="CDD" id="cd18579">
    <property type="entry name" value="ABC_6TM_ABCC_D1"/>
    <property type="match status" value="1"/>
</dbReference>
<dbReference type="PANTHER" id="PTHR24223">
    <property type="entry name" value="ATP-BINDING CASSETTE SUB-FAMILY C"/>
    <property type="match status" value="1"/>
</dbReference>
<evidence type="ECO:0000256" key="4">
    <source>
        <dbReference type="ARBA" id="ARBA00022692"/>
    </source>
</evidence>
<evidence type="ECO:0000256" key="3">
    <source>
        <dbReference type="ARBA" id="ARBA00022448"/>
    </source>
</evidence>
<evidence type="ECO:0000313" key="14">
    <source>
        <dbReference type="Proteomes" id="UP001159428"/>
    </source>
</evidence>
<organism evidence="13 14">
    <name type="scientific">Pocillopora meandrina</name>
    <dbReference type="NCBI Taxonomy" id="46732"/>
    <lineage>
        <taxon>Eukaryota</taxon>
        <taxon>Metazoa</taxon>
        <taxon>Cnidaria</taxon>
        <taxon>Anthozoa</taxon>
        <taxon>Hexacorallia</taxon>
        <taxon>Scleractinia</taxon>
        <taxon>Astrocoeniina</taxon>
        <taxon>Pocilloporidae</taxon>
        <taxon>Pocillopora</taxon>
    </lineage>
</organism>
<dbReference type="InterPro" id="IPR011527">
    <property type="entry name" value="ABC1_TM_dom"/>
</dbReference>
<feature type="transmembrane region" description="Helical" evidence="10">
    <location>
        <begin position="349"/>
        <end position="369"/>
    </location>
</feature>
<dbReference type="SUPFAM" id="SSF90123">
    <property type="entry name" value="ABC transporter transmembrane region"/>
    <property type="match status" value="2"/>
</dbReference>
<keyword evidence="6" id="KW-0547">Nucleotide-binding</keyword>
<dbReference type="CDD" id="cd03244">
    <property type="entry name" value="ABCC_MRP_domain2"/>
    <property type="match status" value="1"/>
</dbReference>
<dbReference type="EMBL" id="CALNXJ010000039">
    <property type="protein sequence ID" value="CAH3144489.1"/>
    <property type="molecule type" value="Genomic_DNA"/>
</dbReference>
<dbReference type="Gene3D" id="1.20.1560.10">
    <property type="entry name" value="ABC transporter type 1, transmembrane domain"/>
    <property type="match status" value="2"/>
</dbReference>
<keyword evidence="4 10" id="KW-0812">Transmembrane</keyword>
<keyword evidence="9 10" id="KW-0472">Membrane</keyword>
<feature type="transmembrane region" description="Helical" evidence="10">
    <location>
        <begin position="764"/>
        <end position="785"/>
    </location>
</feature>
<keyword evidence="7" id="KW-0067">ATP-binding</keyword>
<evidence type="ECO:0000259" key="12">
    <source>
        <dbReference type="PROSITE" id="PS50929"/>
    </source>
</evidence>
<evidence type="ECO:0000256" key="10">
    <source>
        <dbReference type="SAM" id="Phobius"/>
    </source>
</evidence>
<comment type="subcellular location">
    <subcellularLocation>
        <location evidence="1">Membrane</location>
        <topology evidence="1">Multi-pass membrane protein</topology>
    </subcellularLocation>
</comment>
<evidence type="ECO:0000256" key="9">
    <source>
        <dbReference type="ARBA" id="ARBA00023136"/>
    </source>
</evidence>
<dbReference type="GO" id="GO:0016887">
    <property type="term" value="F:ATP hydrolysis activity"/>
    <property type="evidence" value="ECO:0007669"/>
    <property type="project" value="InterPro"/>
</dbReference>
<sequence>MTRHGYNKISQDDEKAPQKVGFVSYVLYQWMSSVFKTGKQRALEQSDFLPLSKENRTSFVTENLQENWREEERKCHETPRGRPKLWKSVTRTISFREVMILICMGIFRSFFRIPSPLLLGYLISSLMSTEPQQKMFLYGCALALSISSLVQKVSSQTLMYRCELMGITLRSALNGLIYHKTLLLSKDALLQYTTGKVIDLVSNDVQRLEGETIKWIFFGFLTLIELLIVPFLMVYYIGWQSLMGVLFLYLLLPYFVLLSKGGAVLRLQTAAVSDQRISLVNQVVSGIRAIKMHAWEDEYRQQIKKPRRTTKYVCYRLNRCQNIPILLVFFSRDEIAIIRKMCVLRAGVLALRFTSVIIATLLSVITLVLTEETLTPFNVFVLISFNNMLAKCIGTFLGFALLEGYEAYASLGRIEEFLLLKNLQISSSDRSSRKETEIEARNSSEIKRNSVDCQENMGGYSTLNESQDQTVLRVRSLAYKQIERQDSYILQDIEFCTPASSLTVITGPVGSGKSTLLSVIASEVPCTHGEVSCRGTLAYVPQTAWVFSGTIRANILFGLSYDDSKYTRVIEACALTDDFHQFPDTDQTLVGQRGVVLSGGQRARVSLARAVYANADVYLLDDPLSAVDFKVGRHIFEKCIKELLSHKTRMMTSHQEDHMKDADEVIVLCKGRVLERGSFLELQDKGILNKTIDPLYMKISKDNTGEKFVRENENESVGAAACLAGMESPSKETRSLLMPQEDREIGAISSKLYWDYLRSGMSTWMILAIILFSFIAQGMLVAPDVWLSFLTKKLPQDQKDQSNLVIYGCLAVVSLMFILTRTYVLLSCFLRCSERLHDKMVVATLQAPVLFFDSNSVGRILNRFSKDIGWLDEQLPRKFQLAIDSTLNMLASLILPAVMNPWLIFILIPLISVALYLSTYYLKTSRELKRLASISRSPVFSHISETLDGLETIRTRERQSDFVYQFYRHHDVLNQADILVMAGGKWISVRFEILTSLLVGAVAFSAVIMSQDAGECSTLQSLRTEGKQGLILCVIASTSAFAGLALAYVVQRLARSHYAIRTTSEVENLMTSVERVITYTKLECEPGYMIERRPPENWPNEGNIIFKEVSLRYYPGGPQVLKNIKLNIKGGTKIGVVGRTGAGKSSFVAALMHMPESCDEIVIDGIPVKEINLQETRRCISVLGQSPVLFNGSLRKNLDLVEQFTDADLWQVLQDVQLKESVKSLHGQLDHVLLENGANISVGERQLICLARVLLQRNKIIVLDEPTANVDPETEKTILGVVREKLRDSTVITIAHRLNTIKDCDKILLLKRGTVAEFDKFDTLVNTEESELREIARIASSKTT</sequence>
<reference evidence="13 14" key="1">
    <citation type="submission" date="2022-05" db="EMBL/GenBank/DDBJ databases">
        <authorList>
            <consortium name="Genoscope - CEA"/>
            <person name="William W."/>
        </authorList>
    </citation>
    <scope>NUCLEOTIDE SEQUENCE [LARGE SCALE GENOMIC DNA]</scope>
</reference>
<name>A0AAU9XDQ5_9CNID</name>
<evidence type="ECO:0008006" key="15">
    <source>
        <dbReference type="Google" id="ProtNLM"/>
    </source>
</evidence>
<feature type="domain" description="ABC transmembrane type-1" evidence="12">
    <location>
        <begin position="100"/>
        <end position="330"/>
    </location>
</feature>
<dbReference type="InterPro" id="IPR044746">
    <property type="entry name" value="ABCC_6TM_D1"/>
</dbReference>
<dbReference type="Proteomes" id="UP001159428">
    <property type="component" value="Unassembled WGS sequence"/>
</dbReference>
<feature type="domain" description="ABC transporter" evidence="11">
    <location>
        <begin position="1106"/>
        <end position="1337"/>
    </location>
</feature>
<dbReference type="InterPro" id="IPR017871">
    <property type="entry name" value="ABC_transporter-like_CS"/>
</dbReference>
<dbReference type="SMART" id="SM00382">
    <property type="entry name" value="AAA"/>
    <property type="match status" value="2"/>
</dbReference>
<dbReference type="InterPro" id="IPR036640">
    <property type="entry name" value="ABC1_TM_sf"/>
</dbReference>
<dbReference type="SUPFAM" id="SSF52540">
    <property type="entry name" value="P-loop containing nucleoside triphosphate hydrolases"/>
    <property type="match status" value="2"/>
</dbReference>
<comment type="similarity">
    <text evidence="2">Belongs to the ABC transporter superfamily. ABCC family. Conjugate transporter (TC 3.A.1.208) subfamily.</text>
</comment>
<keyword evidence="14" id="KW-1185">Reference proteome</keyword>
<comment type="caution">
    <text evidence="13">The sequence shown here is derived from an EMBL/GenBank/DDBJ whole genome shotgun (WGS) entry which is preliminary data.</text>
</comment>
<feature type="transmembrane region" description="Helical" evidence="10">
    <location>
        <begin position="904"/>
        <end position="922"/>
    </location>
</feature>
<dbReference type="FunFam" id="3.40.50.300:FF:000973">
    <property type="entry name" value="Multidrug resistance-associated protein 4"/>
    <property type="match status" value="1"/>
</dbReference>
<proteinExistence type="inferred from homology"/>
<dbReference type="InterPro" id="IPR003593">
    <property type="entry name" value="AAA+_ATPase"/>
</dbReference>
<dbReference type="PANTHER" id="PTHR24223:SF456">
    <property type="entry name" value="MULTIDRUG RESISTANCE-ASSOCIATED PROTEIN LETHAL(2)03659"/>
    <property type="match status" value="1"/>
</dbReference>
<dbReference type="PROSITE" id="PS00211">
    <property type="entry name" value="ABC_TRANSPORTER_1"/>
    <property type="match status" value="2"/>
</dbReference>
<evidence type="ECO:0000256" key="8">
    <source>
        <dbReference type="ARBA" id="ARBA00022989"/>
    </source>
</evidence>
<keyword evidence="8 10" id="KW-1133">Transmembrane helix</keyword>
<feature type="domain" description="ABC transmembrane type-1" evidence="12">
    <location>
        <begin position="767"/>
        <end position="1009"/>
    </location>
</feature>
<dbReference type="InterPro" id="IPR044726">
    <property type="entry name" value="ABCC_6TM_D2"/>
</dbReference>
<feature type="transmembrane region" description="Helical" evidence="10">
    <location>
        <begin position="381"/>
        <end position="402"/>
    </location>
</feature>
<gene>
    <name evidence="13" type="ORF">PMEA_00021055</name>
</gene>
<dbReference type="GO" id="GO:0016020">
    <property type="term" value="C:membrane"/>
    <property type="evidence" value="ECO:0007669"/>
    <property type="project" value="UniProtKB-SubCell"/>
</dbReference>
<feature type="transmembrane region" description="Helical" evidence="10">
    <location>
        <begin position="1029"/>
        <end position="1050"/>
    </location>
</feature>
<accession>A0AAU9XDQ5</accession>
<evidence type="ECO:0000256" key="1">
    <source>
        <dbReference type="ARBA" id="ARBA00004141"/>
    </source>
</evidence>
<evidence type="ECO:0000256" key="2">
    <source>
        <dbReference type="ARBA" id="ARBA00009726"/>
    </source>
</evidence>